<evidence type="ECO:0000313" key="26">
    <source>
        <dbReference type="EMBL" id="MBG0779793.1"/>
    </source>
</evidence>
<reference evidence="26" key="1">
    <citation type="submission" date="2020-07" db="EMBL/GenBank/DDBJ databases">
        <title>Severe corrosion of carbon steel in oil field produced water can be linked to methanogenic archaea containing a special type of NiFe hydrogenase.</title>
        <authorList>
            <person name="Lahme S."/>
            <person name="Mand J."/>
            <person name="Longwell J."/>
            <person name="Smith R."/>
            <person name="Enning D."/>
        </authorList>
    </citation>
    <scope>NUCLEOTIDE SEQUENCE</scope>
    <source>
        <strain evidence="26">MIC098Bin6</strain>
    </source>
</reference>
<dbReference type="PANTHER" id="PTHR11136">
    <property type="entry name" value="FOLYLPOLYGLUTAMATE SYNTHASE-RELATED"/>
    <property type="match status" value="1"/>
</dbReference>
<keyword evidence="14" id="KW-0460">Magnesium</keyword>
<keyword evidence="12 23" id="KW-0547">Nucleotide-binding</keyword>
<feature type="domain" description="Mur ligase central" evidence="25">
    <location>
        <begin position="46"/>
        <end position="265"/>
    </location>
</feature>
<evidence type="ECO:0000256" key="12">
    <source>
        <dbReference type="ARBA" id="ARBA00022741"/>
    </source>
</evidence>
<sequence>MAETYQKCLEKIYQLGRFGIKLELETIQNILARLGHPEKKYPCVHVAGTNGKGSTATYIAAILQAAGFKTGIYTSPHLVRFNERICINGQMISDADVVAAYEAVNAADIGDRNATFFEIATAMAFYYFAEQQVDWAVIETGMGGRFDATNIIEPAVGVITNLSIEHTQYLGTTIQALATEKGGIIKPFTPLVTSVGQPSGIRTLKQIAKEKNAPMYQYKQDFFVRKTPNKATVTYRGLNFRIPDITPPLPGDHQKENLGMALAACELIFDRCKENDSRYQLTRELVKQGLAGTRWPGRLEVIQQNPLVILDGAHNLQAARVLARYLSATLTGRKLTLVVGILDDKPYEAMLKHLLPVAHRVIITRAKIDRSLPTAVLTAAAEKIFNGQIQVIETVSDAVSYAISNTSKQDAVCIAGSLYVAGEAKEKFDLDFF</sequence>
<dbReference type="EC" id="6.3.2.17" evidence="8"/>
<proteinExistence type="inferred from homology"/>
<evidence type="ECO:0000256" key="3">
    <source>
        <dbReference type="ARBA" id="ARBA00004799"/>
    </source>
</evidence>
<evidence type="ECO:0000256" key="21">
    <source>
        <dbReference type="ARBA" id="ARBA00049035"/>
    </source>
</evidence>
<comment type="pathway">
    <text evidence="4">Cofactor biosynthesis; tetrahydrofolylpolyglutamate biosynthesis.</text>
</comment>
<comment type="subunit">
    <text evidence="6">Monomer.</text>
</comment>
<comment type="caution">
    <text evidence="26">The sequence shown here is derived from an EMBL/GenBank/DDBJ whole genome shotgun (WGS) entry which is preliminary data.</text>
</comment>
<evidence type="ECO:0000256" key="15">
    <source>
        <dbReference type="ARBA" id="ARBA00022909"/>
    </source>
</evidence>
<dbReference type="Gene3D" id="3.40.1190.10">
    <property type="entry name" value="Mur-like, catalytic domain"/>
    <property type="match status" value="1"/>
</dbReference>
<comment type="catalytic activity">
    <reaction evidence="21">
        <text>(6R)-5,10-methylenetetrahydrofolyl-(gamma-L-Glu)(n) + L-glutamate + ATP = (6R)-5,10-methylenetetrahydrofolyl-(gamma-L-Glu)(n+1) + ADP + phosphate + H(+)</text>
        <dbReference type="Rhea" id="RHEA:51912"/>
        <dbReference type="Rhea" id="RHEA-COMP:13257"/>
        <dbReference type="Rhea" id="RHEA-COMP:13258"/>
        <dbReference type="ChEBI" id="CHEBI:15378"/>
        <dbReference type="ChEBI" id="CHEBI:29985"/>
        <dbReference type="ChEBI" id="CHEBI:30616"/>
        <dbReference type="ChEBI" id="CHEBI:43474"/>
        <dbReference type="ChEBI" id="CHEBI:136572"/>
        <dbReference type="ChEBI" id="CHEBI:456216"/>
        <dbReference type="EC" id="6.3.2.17"/>
    </reaction>
</comment>
<evidence type="ECO:0000259" key="24">
    <source>
        <dbReference type="Pfam" id="PF02875"/>
    </source>
</evidence>
<dbReference type="EC" id="6.3.2.12" evidence="7"/>
<dbReference type="Gene3D" id="3.90.190.20">
    <property type="entry name" value="Mur ligase, C-terminal domain"/>
    <property type="match status" value="1"/>
</dbReference>
<evidence type="ECO:0000256" key="7">
    <source>
        <dbReference type="ARBA" id="ARBA00013023"/>
    </source>
</evidence>
<evidence type="ECO:0000256" key="10">
    <source>
        <dbReference type="ARBA" id="ARBA00022598"/>
    </source>
</evidence>
<dbReference type="GO" id="GO:0005524">
    <property type="term" value="F:ATP binding"/>
    <property type="evidence" value="ECO:0007669"/>
    <property type="project" value="UniProtKB-KW"/>
</dbReference>
<evidence type="ECO:0000256" key="8">
    <source>
        <dbReference type="ARBA" id="ARBA00013025"/>
    </source>
</evidence>
<feature type="domain" description="Mur ligase C-terminal" evidence="24">
    <location>
        <begin position="297"/>
        <end position="417"/>
    </location>
</feature>
<dbReference type="FunFam" id="3.40.1190.10:FF:000004">
    <property type="entry name" value="Dihydrofolate synthase/folylpolyglutamate synthase"/>
    <property type="match status" value="1"/>
</dbReference>
<evidence type="ECO:0000256" key="16">
    <source>
        <dbReference type="ARBA" id="ARBA00030048"/>
    </source>
</evidence>
<keyword evidence="10 23" id="KW-0436">Ligase</keyword>
<dbReference type="InterPro" id="IPR013221">
    <property type="entry name" value="Mur_ligase_cen"/>
</dbReference>
<dbReference type="Pfam" id="PF02875">
    <property type="entry name" value="Mur_ligase_C"/>
    <property type="match status" value="1"/>
</dbReference>
<evidence type="ECO:0000256" key="17">
    <source>
        <dbReference type="ARBA" id="ARBA00030592"/>
    </source>
</evidence>
<dbReference type="InterPro" id="IPR036565">
    <property type="entry name" value="Mur-like_cat_sf"/>
</dbReference>
<evidence type="ECO:0000256" key="5">
    <source>
        <dbReference type="ARBA" id="ARBA00008276"/>
    </source>
</evidence>
<protein>
    <recommendedName>
        <fullName evidence="9">Dihydrofolate synthase/folylpolyglutamate synthase</fullName>
        <ecNumber evidence="7">6.3.2.12</ecNumber>
        <ecNumber evidence="8">6.3.2.17</ecNumber>
    </recommendedName>
    <alternativeName>
        <fullName evidence="18">Folylpoly-gamma-glutamate synthetase-dihydrofolate synthetase</fullName>
    </alternativeName>
    <alternativeName>
        <fullName evidence="16">Folylpolyglutamate synthetase</fullName>
    </alternativeName>
    <alternativeName>
        <fullName evidence="17">Tetrahydrofolylpolyglutamate synthase</fullName>
    </alternativeName>
</protein>
<dbReference type="PANTHER" id="PTHR11136:SF0">
    <property type="entry name" value="DIHYDROFOLATE SYNTHETASE-RELATED"/>
    <property type="match status" value="1"/>
</dbReference>
<comment type="cofactor">
    <cofactor evidence="1">
        <name>Mg(2+)</name>
        <dbReference type="ChEBI" id="CHEBI:18420"/>
    </cofactor>
</comment>
<dbReference type="GO" id="GO:0004326">
    <property type="term" value="F:tetrahydrofolylpolyglutamate synthase activity"/>
    <property type="evidence" value="ECO:0007669"/>
    <property type="project" value="UniProtKB-EC"/>
</dbReference>
<evidence type="ECO:0000259" key="25">
    <source>
        <dbReference type="Pfam" id="PF08245"/>
    </source>
</evidence>
<dbReference type="GO" id="GO:0046656">
    <property type="term" value="P:folic acid biosynthetic process"/>
    <property type="evidence" value="ECO:0007669"/>
    <property type="project" value="UniProtKB-KW"/>
</dbReference>
<dbReference type="SUPFAM" id="SSF53244">
    <property type="entry name" value="MurD-like peptide ligases, peptide-binding domain"/>
    <property type="match status" value="1"/>
</dbReference>
<gene>
    <name evidence="26" type="ORF">H0S81_07690</name>
</gene>
<dbReference type="EMBL" id="JACCQK010000448">
    <property type="protein sequence ID" value="MBG0779793.1"/>
    <property type="molecule type" value="Genomic_DNA"/>
</dbReference>
<comment type="similarity">
    <text evidence="5 23">Belongs to the folylpolyglutamate synthase family.</text>
</comment>
<dbReference type="PIRSF" id="PIRSF001563">
    <property type="entry name" value="Folylpolyglu_synth"/>
    <property type="match status" value="1"/>
</dbReference>
<comment type="pathway">
    <text evidence="3">Cofactor biosynthesis; tetrahydrofolate biosynthesis; 7,8-dihydrofolate from 2-amino-4-hydroxy-6-hydroxymethyl-7,8-dihydropteridine diphosphate and 4-aminobenzoate: step 2/2.</text>
</comment>
<comment type="catalytic activity">
    <reaction evidence="22">
        <text>7,8-dihydropteroate + L-glutamate + ATP = 7,8-dihydrofolate + ADP + phosphate + H(+)</text>
        <dbReference type="Rhea" id="RHEA:23584"/>
        <dbReference type="ChEBI" id="CHEBI:15378"/>
        <dbReference type="ChEBI" id="CHEBI:17839"/>
        <dbReference type="ChEBI" id="CHEBI:29985"/>
        <dbReference type="ChEBI" id="CHEBI:30616"/>
        <dbReference type="ChEBI" id="CHEBI:43474"/>
        <dbReference type="ChEBI" id="CHEBI:57451"/>
        <dbReference type="ChEBI" id="CHEBI:456216"/>
        <dbReference type="EC" id="6.3.2.12"/>
    </reaction>
</comment>
<evidence type="ECO:0000256" key="22">
    <source>
        <dbReference type="ARBA" id="ARBA00049161"/>
    </source>
</evidence>
<evidence type="ECO:0000256" key="2">
    <source>
        <dbReference type="ARBA" id="ARBA00002714"/>
    </source>
</evidence>
<evidence type="ECO:0000256" key="11">
    <source>
        <dbReference type="ARBA" id="ARBA00022723"/>
    </source>
</evidence>
<evidence type="ECO:0000256" key="6">
    <source>
        <dbReference type="ARBA" id="ARBA00011245"/>
    </source>
</evidence>
<evidence type="ECO:0000256" key="19">
    <source>
        <dbReference type="ARBA" id="ARBA00047493"/>
    </source>
</evidence>
<comment type="function">
    <text evidence="2">Functions in two distinct reactions of the de novo folate biosynthetic pathway. Catalyzes the addition of a glutamate residue to dihydropteroate (7,8-dihydropteroate or H2Pte) to form dihydrofolate (7,8-dihydrofolate monoglutamate or H2Pte-Glu). Also catalyzes successive additions of L-glutamate to tetrahydrofolate or 10-formyltetrahydrofolate or 5,10-methylenetetrahydrofolate, leading to folylpolyglutamate derivatives.</text>
</comment>
<dbReference type="NCBIfam" id="TIGR01499">
    <property type="entry name" value="folC"/>
    <property type="match status" value="1"/>
</dbReference>
<dbReference type="Proteomes" id="UP000706172">
    <property type="component" value="Unassembled WGS sequence"/>
</dbReference>
<evidence type="ECO:0000256" key="20">
    <source>
        <dbReference type="ARBA" id="ARBA00047808"/>
    </source>
</evidence>
<keyword evidence="15" id="KW-0289">Folate biosynthesis</keyword>
<name>A0A931G8K1_9BACT</name>
<dbReference type="Pfam" id="PF08245">
    <property type="entry name" value="Mur_ligase_M"/>
    <property type="match status" value="1"/>
</dbReference>
<comment type="catalytic activity">
    <reaction evidence="19">
        <text>(6S)-5,6,7,8-tetrahydrofolyl-(gamma-L-Glu)(n) + L-glutamate + ATP = (6S)-5,6,7,8-tetrahydrofolyl-(gamma-L-Glu)(n+1) + ADP + phosphate + H(+)</text>
        <dbReference type="Rhea" id="RHEA:10580"/>
        <dbReference type="Rhea" id="RHEA-COMP:14738"/>
        <dbReference type="Rhea" id="RHEA-COMP:14740"/>
        <dbReference type="ChEBI" id="CHEBI:15378"/>
        <dbReference type="ChEBI" id="CHEBI:29985"/>
        <dbReference type="ChEBI" id="CHEBI:30616"/>
        <dbReference type="ChEBI" id="CHEBI:43474"/>
        <dbReference type="ChEBI" id="CHEBI:141005"/>
        <dbReference type="ChEBI" id="CHEBI:456216"/>
        <dbReference type="EC" id="6.3.2.17"/>
    </reaction>
</comment>
<dbReference type="GO" id="GO:0008841">
    <property type="term" value="F:dihydrofolate synthase activity"/>
    <property type="evidence" value="ECO:0007669"/>
    <property type="project" value="UniProtKB-EC"/>
</dbReference>
<dbReference type="InterPro" id="IPR004101">
    <property type="entry name" value="Mur_ligase_C"/>
</dbReference>
<dbReference type="InterPro" id="IPR036615">
    <property type="entry name" value="Mur_ligase_C_dom_sf"/>
</dbReference>
<accession>A0A931G8K1</accession>
<dbReference type="SUPFAM" id="SSF53623">
    <property type="entry name" value="MurD-like peptide ligases, catalytic domain"/>
    <property type="match status" value="1"/>
</dbReference>
<evidence type="ECO:0000256" key="1">
    <source>
        <dbReference type="ARBA" id="ARBA00001946"/>
    </source>
</evidence>
<dbReference type="AlphaFoldDB" id="A0A931G8K1"/>
<dbReference type="GO" id="GO:0046872">
    <property type="term" value="F:metal ion binding"/>
    <property type="evidence" value="ECO:0007669"/>
    <property type="project" value="UniProtKB-KW"/>
</dbReference>
<dbReference type="PROSITE" id="PS01012">
    <property type="entry name" value="FOLYLPOLYGLU_SYNT_2"/>
    <property type="match status" value="1"/>
</dbReference>
<evidence type="ECO:0000256" key="4">
    <source>
        <dbReference type="ARBA" id="ARBA00005150"/>
    </source>
</evidence>
<dbReference type="GO" id="GO:0005737">
    <property type="term" value="C:cytoplasm"/>
    <property type="evidence" value="ECO:0007669"/>
    <property type="project" value="TreeGrafter"/>
</dbReference>
<keyword evidence="13 23" id="KW-0067">ATP-binding</keyword>
<evidence type="ECO:0000256" key="18">
    <source>
        <dbReference type="ARBA" id="ARBA00032510"/>
    </source>
</evidence>
<organism evidence="26 27">
    <name type="scientific">Desulfotignum balticum</name>
    <dbReference type="NCBI Taxonomy" id="115781"/>
    <lineage>
        <taxon>Bacteria</taxon>
        <taxon>Pseudomonadati</taxon>
        <taxon>Thermodesulfobacteriota</taxon>
        <taxon>Desulfobacteria</taxon>
        <taxon>Desulfobacterales</taxon>
        <taxon>Desulfobacteraceae</taxon>
        <taxon>Desulfotignum</taxon>
    </lineage>
</organism>
<evidence type="ECO:0000256" key="13">
    <source>
        <dbReference type="ARBA" id="ARBA00022840"/>
    </source>
</evidence>
<comment type="catalytic activity">
    <reaction evidence="20">
        <text>10-formyltetrahydrofolyl-(gamma-L-Glu)(n) + L-glutamate + ATP = 10-formyltetrahydrofolyl-(gamma-L-Glu)(n+1) + ADP + phosphate + H(+)</text>
        <dbReference type="Rhea" id="RHEA:51904"/>
        <dbReference type="Rhea" id="RHEA-COMP:13088"/>
        <dbReference type="Rhea" id="RHEA-COMP:14300"/>
        <dbReference type="ChEBI" id="CHEBI:15378"/>
        <dbReference type="ChEBI" id="CHEBI:29985"/>
        <dbReference type="ChEBI" id="CHEBI:30616"/>
        <dbReference type="ChEBI" id="CHEBI:43474"/>
        <dbReference type="ChEBI" id="CHEBI:134413"/>
        <dbReference type="ChEBI" id="CHEBI:456216"/>
        <dbReference type="EC" id="6.3.2.17"/>
    </reaction>
</comment>
<evidence type="ECO:0000256" key="23">
    <source>
        <dbReference type="PIRNR" id="PIRNR001563"/>
    </source>
</evidence>
<dbReference type="InterPro" id="IPR001645">
    <property type="entry name" value="Folylpolyglutamate_synth"/>
</dbReference>
<keyword evidence="11" id="KW-0479">Metal-binding</keyword>
<dbReference type="InterPro" id="IPR018109">
    <property type="entry name" value="Folylpolyglutamate_synth_CS"/>
</dbReference>
<evidence type="ECO:0000256" key="9">
    <source>
        <dbReference type="ARBA" id="ARBA00019357"/>
    </source>
</evidence>
<evidence type="ECO:0000313" key="27">
    <source>
        <dbReference type="Proteomes" id="UP000706172"/>
    </source>
</evidence>
<evidence type="ECO:0000256" key="14">
    <source>
        <dbReference type="ARBA" id="ARBA00022842"/>
    </source>
</evidence>